<dbReference type="RefSeq" id="WP_183493695.1">
    <property type="nucleotide sequence ID" value="NZ_JACIFF010000001.1"/>
</dbReference>
<sequence length="420" mass="44898">MMASTKDSAFLPSAAITLVLTALLLVACGGDTTPGEASEPLAASRCVQLPAGSRLPRFGAGSGRLLLSYVMQDDSSGDRLHVRELVDGVWGSDRMVSSGDQWFINWADYPSVKPFGDSLFYHYLVYSGEGTYDYNIHYGTGSEERGVLHNDGVAAEHGFVSSAHLPGDKLQLTWLDGRKTKIEGSPTSADHGHHGGGEAMTLRTATLSAEGAVSERKELDERVCDCCNTATVVAGDRTMVAYRDRSESEIRDIAFVSRVAGGEWSAPRPVHADNWEVTGCPVNGPALAANEAGDIGVTWYTAAGGMPRIQFARYNASRDAFDAPIVLDGQDPLGRVDIKLGPDGTAYVTGLSSSDDPETAAITLWTITPDGSVDARRIHTTAPARNSGFPRLALHDGELLVAWTNIEGDEPVVEVCRVDR</sequence>
<dbReference type="PROSITE" id="PS51257">
    <property type="entry name" value="PROKAR_LIPOPROTEIN"/>
    <property type="match status" value="1"/>
</dbReference>
<accession>A0A840DWP9</accession>
<comment type="caution">
    <text evidence="1">The sequence shown here is derived from an EMBL/GenBank/DDBJ whole genome shotgun (WGS) entry which is preliminary data.</text>
</comment>
<gene>
    <name evidence="1" type="ORF">GGR28_000032</name>
</gene>
<keyword evidence="2" id="KW-1185">Reference proteome</keyword>
<protein>
    <submittedName>
        <fullName evidence="1">Uncharacterized protein</fullName>
    </submittedName>
</protein>
<evidence type="ECO:0000313" key="2">
    <source>
        <dbReference type="Proteomes" id="UP000576209"/>
    </source>
</evidence>
<evidence type="ECO:0000313" key="1">
    <source>
        <dbReference type="EMBL" id="MBB4077431.1"/>
    </source>
</evidence>
<reference evidence="1 2" key="1">
    <citation type="submission" date="2020-08" db="EMBL/GenBank/DDBJ databases">
        <title>Genomic Encyclopedia of Type Strains, Phase IV (KMG-IV): sequencing the most valuable type-strain genomes for metagenomic binning, comparative biology and taxonomic classification.</title>
        <authorList>
            <person name="Goeker M."/>
        </authorList>
    </citation>
    <scope>NUCLEOTIDE SEQUENCE [LARGE SCALE GENOMIC DNA]</scope>
    <source>
        <strain evidence="1 2">DSM 105137</strain>
    </source>
</reference>
<dbReference type="EMBL" id="JACIFF010000001">
    <property type="protein sequence ID" value="MBB4077431.1"/>
    <property type="molecule type" value="Genomic_DNA"/>
</dbReference>
<organism evidence="1 2">
    <name type="scientific">Neolewinella aquimaris</name>
    <dbReference type="NCBI Taxonomy" id="1835722"/>
    <lineage>
        <taxon>Bacteria</taxon>
        <taxon>Pseudomonadati</taxon>
        <taxon>Bacteroidota</taxon>
        <taxon>Saprospiria</taxon>
        <taxon>Saprospirales</taxon>
        <taxon>Lewinellaceae</taxon>
        <taxon>Neolewinella</taxon>
    </lineage>
</organism>
<dbReference type="AlphaFoldDB" id="A0A840DWP9"/>
<dbReference type="Proteomes" id="UP000576209">
    <property type="component" value="Unassembled WGS sequence"/>
</dbReference>
<proteinExistence type="predicted"/>
<name>A0A840DWP9_9BACT</name>